<gene>
    <name evidence="2" type="ORF">OKA04_12785</name>
</gene>
<dbReference type="CDD" id="cd02440">
    <property type="entry name" value="AdoMet_MTases"/>
    <property type="match status" value="1"/>
</dbReference>
<dbReference type="InterPro" id="IPR029063">
    <property type="entry name" value="SAM-dependent_MTases_sf"/>
</dbReference>
<evidence type="ECO:0000259" key="1">
    <source>
        <dbReference type="SMART" id="SM00470"/>
    </source>
</evidence>
<reference evidence="2 3" key="1">
    <citation type="submission" date="2022-10" db="EMBL/GenBank/DDBJ databases">
        <title>Luteolibacter flavescens strain MCCC 1K03193, whole genome shotgun sequencing project.</title>
        <authorList>
            <person name="Zhao G."/>
            <person name="Shen L."/>
        </authorList>
    </citation>
    <scope>NUCLEOTIDE SEQUENCE [LARGE SCALE GENOMIC DNA]</scope>
    <source>
        <strain evidence="2 3">MCCC 1K03193</strain>
    </source>
</reference>
<dbReference type="EMBL" id="JAPDDS010000006">
    <property type="protein sequence ID" value="MCW1885607.1"/>
    <property type="molecule type" value="Genomic_DNA"/>
</dbReference>
<dbReference type="InterPro" id="IPR003115">
    <property type="entry name" value="ParB_N"/>
</dbReference>
<dbReference type="Pfam" id="PF02195">
    <property type="entry name" value="ParB_N"/>
    <property type="match status" value="1"/>
</dbReference>
<dbReference type="CDD" id="cd16403">
    <property type="entry name" value="ParB_N_like_MT"/>
    <property type="match status" value="1"/>
</dbReference>
<evidence type="ECO:0000313" key="2">
    <source>
        <dbReference type="EMBL" id="MCW1885607.1"/>
    </source>
</evidence>
<dbReference type="Gene3D" id="3.90.1530.10">
    <property type="entry name" value="Conserved hypothetical protein from pyrococcus furiosus pfu- 392566-001, ParB domain"/>
    <property type="match status" value="1"/>
</dbReference>
<dbReference type="Gene3D" id="3.40.50.150">
    <property type="entry name" value="Vaccinia Virus protein VP39"/>
    <property type="match status" value="2"/>
</dbReference>
<dbReference type="InterPro" id="IPR050336">
    <property type="entry name" value="Chromosome_partition/occlusion"/>
</dbReference>
<feature type="domain" description="ParB-like N-terminal" evidence="1">
    <location>
        <begin position="1"/>
        <end position="87"/>
    </location>
</feature>
<name>A0ABT3FQ84_9BACT</name>
<dbReference type="PANTHER" id="PTHR33375:SF1">
    <property type="entry name" value="CHROMOSOME-PARTITIONING PROTEIN PARB-RELATED"/>
    <property type="match status" value="1"/>
</dbReference>
<accession>A0ABT3FQ84</accession>
<dbReference type="PANTHER" id="PTHR33375">
    <property type="entry name" value="CHROMOSOME-PARTITIONING PROTEIN PARB-RELATED"/>
    <property type="match status" value="1"/>
</dbReference>
<proteinExistence type="predicted"/>
<comment type="caution">
    <text evidence="2">The sequence shown here is derived from an EMBL/GenBank/DDBJ whole genome shotgun (WGS) entry which is preliminary data.</text>
</comment>
<protein>
    <submittedName>
        <fullName evidence="2">ParB N-terminal domain-containing protein</fullName>
    </submittedName>
</protein>
<dbReference type="SMART" id="SM00470">
    <property type="entry name" value="ParB"/>
    <property type="match status" value="1"/>
</dbReference>
<keyword evidence="3" id="KW-1185">Reference proteome</keyword>
<dbReference type="SUPFAM" id="SSF110849">
    <property type="entry name" value="ParB/Sulfiredoxin"/>
    <property type="match status" value="1"/>
</dbReference>
<sequence>MRDPSALVEHPRNPNRHPKKQIELLARIIRHQGWRNPIVVSARSGFVIAGHGRLAAARFLGLTAVPVDVQEFETEADEWAHLVADNRIAELANMDEAGLGELLRDLGEVEDFDLDLTGFDDEALADLMGDGSPAEGEGAADPAVTGRGLVGDFGAAPFSVFDARSGAWLDRKRAWIESGIASSEGRAEELAFSTSSQPQETYDRKAAVEAAEGRKLGWKEFAQRFPEAMKQTGTSIFDPVLAEIALRWWCPAGGRVLDPFAGGSVRGLVSAKLGMHYTGIDLRPEQVEANERQAAEFGPVPGSARWITGDSRCLPELIGEAEPFDFMLSCPPYFDLEVYSERPEDLSALGSYAGFLEAYREIIRHACARLAPDAFACWVIGDVRDSRGWFHGLTGDTVRAFEDAGMRLYNDAILLTPAGSLPMRVRGQFEKSRKLGKTHQYVLIFGKGDPAKVAARCTLARLPEDDGQNG</sequence>
<dbReference type="InterPro" id="IPR036086">
    <property type="entry name" value="ParB/Sulfiredoxin_sf"/>
</dbReference>
<dbReference type="Proteomes" id="UP001207930">
    <property type="component" value="Unassembled WGS sequence"/>
</dbReference>
<dbReference type="RefSeq" id="WP_264501562.1">
    <property type="nucleotide sequence ID" value="NZ_JAPDDS010000006.1"/>
</dbReference>
<dbReference type="SUPFAM" id="SSF53335">
    <property type="entry name" value="S-adenosyl-L-methionine-dependent methyltransferases"/>
    <property type="match status" value="1"/>
</dbReference>
<evidence type="ECO:0000313" key="3">
    <source>
        <dbReference type="Proteomes" id="UP001207930"/>
    </source>
</evidence>
<organism evidence="2 3">
    <name type="scientific">Luteolibacter flavescens</name>
    <dbReference type="NCBI Taxonomy" id="1859460"/>
    <lineage>
        <taxon>Bacteria</taxon>
        <taxon>Pseudomonadati</taxon>
        <taxon>Verrucomicrobiota</taxon>
        <taxon>Verrucomicrobiia</taxon>
        <taxon>Verrucomicrobiales</taxon>
        <taxon>Verrucomicrobiaceae</taxon>
        <taxon>Luteolibacter</taxon>
    </lineage>
</organism>